<evidence type="ECO:0000256" key="2">
    <source>
        <dbReference type="ARBA" id="ARBA00008318"/>
    </source>
</evidence>
<dbReference type="FunFam" id="2.30.310.10:FF:000003">
    <property type="entry name" value="Zinc knuckle domain containing protein"/>
    <property type="match status" value="1"/>
</dbReference>
<feature type="compositionally biased region" description="Acidic residues" evidence="7">
    <location>
        <begin position="978"/>
        <end position="989"/>
    </location>
</feature>
<evidence type="ECO:0000256" key="1">
    <source>
        <dbReference type="ARBA" id="ARBA00004496"/>
    </source>
</evidence>
<gene>
    <name evidence="10" type="ORF">NA57DRAFT_64665</name>
</gene>
<feature type="compositionally biased region" description="Acidic residues" evidence="7">
    <location>
        <begin position="724"/>
        <end position="736"/>
    </location>
</feature>
<feature type="region of interest" description="Disordered" evidence="7">
    <location>
        <begin position="700"/>
        <end position="989"/>
    </location>
</feature>
<evidence type="ECO:0000313" key="11">
    <source>
        <dbReference type="Proteomes" id="UP000799772"/>
    </source>
</evidence>
<feature type="compositionally biased region" description="Acidic residues" evidence="7">
    <location>
        <begin position="777"/>
        <end position="787"/>
    </location>
</feature>
<dbReference type="Pfam" id="PF05833">
    <property type="entry name" value="NFACT_N"/>
    <property type="match status" value="1"/>
</dbReference>
<feature type="compositionally biased region" description="Basic and acidic residues" evidence="7">
    <location>
        <begin position="929"/>
        <end position="947"/>
    </location>
</feature>
<feature type="coiled-coil region" evidence="6">
    <location>
        <begin position="341"/>
        <end position="400"/>
    </location>
</feature>
<dbReference type="PANTHER" id="PTHR15239">
    <property type="entry name" value="NUCLEAR EXPORT MEDIATOR FACTOR NEMF"/>
    <property type="match status" value="1"/>
</dbReference>
<evidence type="ECO:0000256" key="5">
    <source>
        <dbReference type="ARBA" id="ARBA00070414"/>
    </source>
</evidence>
<dbReference type="GO" id="GO:0000049">
    <property type="term" value="F:tRNA binding"/>
    <property type="evidence" value="ECO:0007669"/>
    <property type="project" value="TreeGrafter"/>
</dbReference>
<dbReference type="GO" id="GO:0005737">
    <property type="term" value="C:cytoplasm"/>
    <property type="evidence" value="ECO:0007669"/>
    <property type="project" value="UniProtKB-SubCell"/>
</dbReference>
<dbReference type="GO" id="GO:0072344">
    <property type="term" value="P:rescue of stalled ribosome"/>
    <property type="evidence" value="ECO:0007669"/>
    <property type="project" value="TreeGrafter"/>
</dbReference>
<dbReference type="Gene3D" id="2.30.310.10">
    <property type="entry name" value="ibrinogen binding protein from staphylococcus aureus domain"/>
    <property type="match status" value="1"/>
</dbReference>
<feature type="region of interest" description="Disordered" evidence="7">
    <location>
        <begin position="1105"/>
        <end position="1131"/>
    </location>
</feature>
<evidence type="ECO:0000256" key="6">
    <source>
        <dbReference type="SAM" id="Coils"/>
    </source>
</evidence>
<keyword evidence="4 6" id="KW-0175">Coiled coil</keyword>
<feature type="region of interest" description="Disordered" evidence="7">
    <location>
        <begin position="276"/>
        <end position="298"/>
    </location>
</feature>
<evidence type="ECO:0000313" key="10">
    <source>
        <dbReference type="EMBL" id="KAF2102058.1"/>
    </source>
</evidence>
<feature type="compositionally biased region" description="Acidic residues" evidence="7">
    <location>
        <begin position="447"/>
        <end position="458"/>
    </location>
</feature>
<dbReference type="Proteomes" id="UP000799772">
    <property type="component" value="Unassembled WGS sequence"/>
</dbReference>
<dbReference type="GO" id="GO:1990112">
    <property type="term" value="C:RQC complex"/>
    <property type="evidence" value="ECO:0007669"/>
    <property type="project" value="TreeGrafter"/>
</dbReference>
<dbReference type="GO" id="GO:0043023">
    <property type="term" value="F:ribosomal large subunit binding"/>
    <property type="evidence" value="ECO:0007669"/>
    <property type="project" value="TreeGrafter"/>
</dbReference>
<dbReference type="OrthoDB" id="207084at2759"/>
<evidence type="ECO:0000256" key="3">
    <source>
        <dbReference type="ARBA" id="ARBA00022490"/>
    </source>
</evidence>
<name>A0A9P4M8V8_9PEZI</name>
<feature type="domain" description="NFACT RNA-binding" evidence="8">
    <location>
        <begin position="560"/>
        <end position="673"/>
    </location>
</feature>
<evidence type="ECO:0000256" key="4">
    <source>
        <dbReference type="ARBA" id="ARBA00023054"/>
    </source>
</evidence>
<organism evidence="10 11">
    <name type="scientific">Rhizodiscina lignyota</name>
    <dbReference type="NCBI Taxonomy" id="1504668"/>
    <lineage>
        <taxon>Eukaryota</taxon>
        <taxon>Fungi</taxon>
        <taxon>Dikarya</taxon>
        <taxon>Ascomycota</taxon>
        <taxon>Pezizomycotina</taxon>
        <taxon>Dothideomycetes</taxon>
        <taxon>Pleosporomycetidae</taxon>
        <taxon>Aulographales</taxon>
        <taxon>Rhizodiscinaceae</taxon>
        <taxon>Rhizodiscina</taxon>
    </lineage>
</organism>
<feature type="compositionally biased region" description="Basic residues" evidence="7">
    <location>
        <begin position="892"/>
        <end position="902"/>
    </location>
</feature>
<keyword evidence="11" id="KW-1185">Reference proteome</keyword>
<dbReference type="AlphaFoldDB" id="A0A9P4M8V8"/>
<dbReference type="EMBL" id="ML978123">
    <property type="protein sequence ID" value="KAF2102058.1"/>
    <property type="molecule type" value="Genomic_DNA"/>
</dbReference>
<sequence length="1131" mass="125188">MKQRFSSLDVKVIAHELNATLPSLRVTNIYDLSTRIFLIKFHAPNQREQLVIDSGFRCHLSSFARTTAAAPSPFVQRLRKFLKTRRVTKVAQIGTDRIIELQFSDGLYRLFLEFYAAGNIVLTDAELNVIALQRIVSEGDEQVKLGAKYNLEGRQNYAGVPELTRESVVERLKAAVAKQSEATQDDGAKKAKFKKKGKDALRKTLAVSLTEYPPMLLDHGLSVVGFDKETSPEEVIEKDSVMEKLMEALQEARRIIDEVMAASIVKGYILAKPLKKSEQEKEANKESGEGSDTTSNLIYDDFHPFKPHQFESDPSIRFLEFEGFNKTVDEFFSSIEGQRLESRLHEREEAAKRKLDQARADHEKRIDSLQQVQVSNVRKAQAIEANLERVEEAKAAVNGLIGQGMDWADIARLIETEQKRGNQVAQMIKLPLKLYENTVTLLLAEPSFDEDPDDEGYETETHSSDSEDELPTTTKGKELAAKEEDKRLTVDIDLGLSSWTNASQYYDQKKSAVKKEEKTAQASGKALKSAQLKIQADLKKGLKQEKDVLRPVRKQFWFEKFLYFISSEGYLVLGGKDAPQNELLYRKHLRKGDVYVHADLHGASSVIIKNNPATPDAPIPPSTLSQAGNLSVCTSSAWDSKAVMSAWWVNADQVSKTAPTGEYLTTGGFMIRGQKNFLPPAQLLLGFAVMFQISEDSKSRHIKHRILDSDPTVLGAAEAKPPEPAEEAAPEPEPEPEPAAPTQDSDEEEDFPDVKVTGLSIDSDEDEDFPDAKLDDSNPEAEDEEEGTATYNPLQEGTSEAKENEDDVADPTKGAEKAQSSENAADEKSQKGTRHLSAKERRLLRKGITSSQQPSTAASESDPEPRDTRPSAPSPAPTSSSASKGKPQPVPRGKRGKQKKLAAKYADQDEEDRELAMRILGSKTGQEQAKAEAEARKKKKEEEEAQKQRRREQHQRVQAAAEEKRRRAVDGAARAEGAPEDDADETLENDEEAARLEAVGLDAFVGRPLPGDELLAAIPMCAPWQALANYKYKVKMQPGMQKRGKALREILGRWDADAKVGRNVDEKSEDGEKMWPREIELVRAWKEAEVVGVLPVGKLRVMLSGGGGGKDGGKGKGKAQAKGKGGKGGKK</sequence>
<dbReference type="Pfam" id="PF11923">
    <property type="entry name" value="NFACT-C"/>
    <property type="match status" value="1"/>
</dbReference>
<dbReference type="InterPro" id="IPR051608">
    <property type="entry name" value="RQC_Subunit_NEMF"/>
</dbReference>
<comment type="caution">
    <text evidence="10">The sequence shown here is derived from an EMBL/GenBank/DDBJ whole genome shotgun (WGS) entry which is preliminary data.</text>
</comment>
<dbReference type="PANTHER" id="PTHR15239:SF6">
    <property type="entry name" value="RIBOSOME QUALITY CONTROL COMPLEX SUBUNIT NEMF"/>
    <property type="match status" value="1"/>
</dbReference>
<dbReference type="GO" id="GO:1990116">
    <property type="term" value="P:ribosome-associated ubiquitin-dependent protein catabolic process"/>
    <property type="evidence" value="ECO:0007669"/>
    <property type="project" value="TreeGrafter"/>
</dbReference>
<evidence type="ECO:0000259" key="9">
    <source>
        <dbReference type="Pfam" id="PF11923"/>
    </source>
</evidence>
<evidence type="ECO:0000259" key="8">
    <source>
        <dbReference type="Pfam" id="PF05670"/>
    </source>
</evidence>
<reference evidence="10" key="1">
    <citation type="journal article" date="2020" name="Stud. Mycol.">
        <title>101 Dothideomycetes genomes: a test case for predicting lifestyles and emergence of pathogens.</title>
        <authorList>
            <person name="Haridas S."/>
            <person name="Albert R."/>
            <person name="Binder M."/>
            <person name="Bloem J."/>
            <person name="Labutti K."/>
            <person name="Salamov A."/>
            <person name="Andreopoulos B."/>
            <person name="Baker S."/>
            <person name="Barry K."/>
            <person name="Bills G."/>
            <person name="Bluhm B."/>
            <person name="Cannon C."/>
            <person name="Castanera R."/>
            <person name="Culley D."/>
            <person name="Daum C."/>
            <person name="Ezra D."/>
            <person name="Gonzalez J."/>
            <person name="Henrissat B."/>
            <person name="Kuo A."/>
            <person name="Liang C."/>
            <person name="Lipzen A."/>
            <person name="Lutzoni F."/>
            <person name="Magnuson J."/>
            <person name="Mondo S."/>
            <person name="Nolan M."/>
            <person name="Ohm R."/>
            <person name="Pangilinan J."/>
            <person name="Park H.-J."/>
            <person name="Ramirez L."/>
            <person name="Alfaro M."/>
            <person name="Sun H."/>
            <person name="Tritt A."/>
            <person name="Yoshinaga Y."/>
            <person name="Zwiers L.-H."/>
            <person name="Turgeon B."/>
            <person name="Goodwin S."/>
            <person name="Spatafora J."/>
            <person name="Crous P."/>
            <person name="Grigoriev I."/>
        </authorList>
    </citation>
    <scope>NUCLEOTIDE SEQUENCE</scope>
    <source>
        <strain evidence="10">CBS 133067</strain>
    </source>
</reference>
<accession>A0A9P4M8V8</accession>
<protein>
    <recommendedName>
        <fullName evidence="5">Ribosome quality control complex subunit 2</fullName>
    </recommendedName>
</protein>
<comment type="similarity">
    <text evidence="2">Belongs to the NEMF family.</text>
</comment>
<feature type="compositionally biased region" description="Basic and acidic residues" evidence="7">
    <location>
        <begin position="276"/>
        <end position="288"/>
    </location>
</feature>
<feature type="domain" description="NFACT protein C-terminal" evidence="9">
    <location>
        <begin position="1000"/>
        <end position="1102"/>
    </location>
</feature>
<dbReference type="InterPro" id="IPR021846">
    <property type="entry name" value="NFACT-C"/>
</dbReference>
<feature type="compositionally biased region" description="Polar residues" evidence="7">
    <location>
        <begin position="848"/>
        <end position="859"/>
    </location>
</feature>
<dbReference type="Pfam" id="PF05670">
    <property type="entry name" value="NFACT-R_1"/>
    <property type="match status" value="1"/>
</dbReference>
<dbReference type="InterPro" id="IPR008532">
    <property type="entry name" value="NFACT_RNA-bd"/>
</dbReference>
<proteinExistence type="inferred from homology"/>
<evidence type="ECO:0000256" key="7">
    <source>
        <dbReference type="SAM" id="MobiDB-lite"/>
    </source>
</evidence>
<comment type="subcellular location">
    <subcellularLocation>
        <location evidence="1">Cytoplasm</location>
    </subcellularLocation>
</comment>
<feature type="compositionally biased region" description="Polar residues" evidence="7">
    <location>
        <begin position="789"/>
        <end position="798"/>
    </location>
</feature>
<keyword evidence="3" id="KW-0963">Cytoplasm</keyword>
<feature type="compositionally biased region" description="Basic residues" evidence="7">
    <location>
        <begin position="1115"/>
        <end position="1131"/>
    </location>
</feature>
<feature type="region of interest" description="Disordered" evidence="7">
    <location>
        <begin position="447"/>
        <end position="482"/>
    </location>
</feature>